<accession>A0ACA9JY46</accession>
<sequence>MEKKQYQLYTDACDISIGAVLEQADEDENLRPITFELRKLNKHEINYMVLVLQAFKFEVYYKSRKRYGNADGISRYPRDCENGKEDDEEFVNVMLMRVDMLNKQMKRYCIIGENLYKRGKGGVPPKYVIFDDEEKYTILIANHRGIAEEEGHHGINGTARKILMNYSWVSGNVYEDAKKYMKSCIQYQRCATKSVREPIHVTAMSWIFYKLYINCLGPLPRTSGGHEHMVIAVEELFRYVEGKALRKKNANMIAQFIWDEIITRYGCFTILVSDRGTEFKNNILAELAIRLNINQRFVASYHPEANGHAECTVQKFTRIIRKICAEKQNK</sequence>
<keyword evidence="2" id="KW-1185">Reference proteome</keyword>
<dbReference type="Proteomes" id="UP000789860">
    <property type="component" value="Unassembled WGS sequence"/>
</dbReference>
<dbReference type="EMBL" id="CAJVPM010000271">
    <property type="protein sequence ID" value="CAG8439941.1"/>
    <property type="molecule type" value="Genomic_DNA"/>
</dbReference>
<gene>
    <name evidence="1" type="ORF">SCALOS_LOCUS546</name>
</gene>
<evidence type="ECO:0000313" key="2">
    <source>
        <dbReference type="Proteomes" id="UP000789860"/>
    </source>
</evidence>
<comment type="caution">
    <text evidence="1">The sequence shown here is derived from an EMBL/GenBank/DDBJ whole genome shotgun (WGS) entry which is preliminary data.</text>
</comment>
<reference evidence="1" key="1">
    <citation type="submission" date="2021-06" db="EMBL/GenBank/DDBJ databases">
        <authorList>
            <person name="Kallberg Y."/>
            <person name="Tangrot J."/>
            <person name="Rosling A."/>
        </authorList>
    </citation>
    <scope>NUCLEOTIDE SEQUENCE</scope>
    <source>
        <strain evidence="1">AU212A</strain>
    </source>
</reference>
<organism evidence="1 2">
    <name type="scientific">Scutellospora calospora</name>
    <dbReference type="NCBI Taxonomy" id="85575"/>
    <lineage>
        <taxon>Eukaryota</taxon>
        <taxon>Fungi</taxon>
        <taxon>Fungi incertae sedis</taxon>
        <taxon>Mucoromycota</taxon>
        <taxon>Glomeromycotina</taxon>
        <taxon>Glomeromycetes</taxon>
        <taxon>Diversisporales</taxon>
        <taxon>Gigasporaceae</taxon>
        <taxon>Scutellospora</taxon>
    </lineage>
</organism>
<protein>
    <submittedName>
        <fullName evidence="1">592_t:CDS:1</fullName>
    </submittedName>
</protein>
<proteinExistence type="predicted"/>
<name>A0ACA9JY46_9GLOM</name>
<evidence type="ECO:0000313" key="1">
    <source>
        <dbReference type="EMBL" id="CAG8439941.1"/>
    </source>
</evidence>